<dbReference type="AlphaFoldDB" id="A0A0G0DT74"/>
<sequence length="307" mass="32652">MSAARNVTATFTKIPVINSITATSVAYGNASEVSFTSSYSAYCFMSLDLITSPYLWEGALGSKTVNTSTTLSSGTHTASAICINSDGVASNGGSWTTTTFTVGPSNLAPNAPTISIVEKKYFMGNLNFNIKGLDPDATDKIHYVVDWMDGSALETTGVVDPTVTPDTTLTVNHPWPTPGLKNIKAKTVDEGGLSSSWTDFSFTVSVRPPAATIKTFDSNKPYDRINLGESIILAWTSENAEYCEMTTNFDTSTNQISDINPNANANKTFTPPSTTIYTLICTGDGGSSAPWPLKVTVGPLKPVVTEF</sequence>
<protein>
    <submittedName>
        <fullName evidence="1">Uncharacterized protein</fullName>
    </submittedName>
</protein>
<comment type="caution">
    <text evidence="1">The sequence shown here is derived from an EMBL/GenBank/DDBJ whole genome shotgun (WGS) entry which is preliminary data.</text>
</comment>
<evidence type="ECO:0000313" key="1">
    <source>
        <dbReference type="EMBL" id="KKP66180.1"/>
    </source>
</evidence>
<evidence type="ECO:0000313" key="2">
    <source>
        <dbReference type="Proteomes" id="UP000034952"/>
    </source>
</evidence>
<dbReference type="EMBL" id="LBPY01000011">
    <property type="protein sequence ID" value="KKP66180.1"/>
    <property type="molecule type" value="Genomic_DNA"/>
</dbReference>
<gene>
    <name evidence="1" type="ORF">UR64_C0011G0002</name>
</gene>
<organism evidence="1 2">
    <name type="scientific">Candidatus Nomurabacteria bacterium GW2011_GWE1_35_16</name>
    <dbReference type="NCBI Taxonomy" id="1618761"/>
    <lineage>
        <taxon>Bacteria</taxon>
        <taxon>Candidatus Nomuraibacteriota</taxon>
    </lineage>
</organism>
<proteinExistence type="predicted"/>
<accession>A0A0G0DT74</accession>
<name>A0A0G0DT74_9BACT</name>
<dbReference type="Proteomes" id="UP000034952">
    <property type="component" value="Unassembled WGS sequence"/>
</dbReference>
<reference evidence="1 2" key="1">
    <citation type="journal article" date="2015" name="Nature">
        <title>rRNA introns, odd ribosomes, and small enigmatic genomes across a large radiation of phyla.</title>
        <authorList>
            <person name="Brown C.T."/>
            <person name="Hug L.A."/>
            <person name="Thomas B.C."/>
            <person name="Sharon I."/>
            <person name="Castelle C.J."/>
            <person name="Singh A."/>
            <person name="Wilkins M.J."/>
            <person name="Williams K.H."/>
            <person name="Banfield J.F."/>
        </authorList>
    </citation>
    <scope>NUCLEOTIDE SEQUENCE [LARGE SCALE GENOMIC DNA]</scope>
</reference>